<reference evidence="1" key="1">
    <citation type="journal article" date="2023" name="G3 (Bethesda)">
        <title>A reference genome for the long-term kleptoplast-retaining sea slug Elysia crispata morphotype clarki.</title>
        <authorList>
            <person name="Eastman K.E."/>
            <person name="Pendleton A.L."/>
            <person name="Shaikh M.A."/>
            <person name="Suttiyut T."/>
            <person name="Ogas R."/>
            <person name="Tomko P."/>
            <person name="Gavelis G."/>
            <person name="Widhalm J.R."/>
            <person name="Wisecaver J.H."/>
        </authorList>
    </citation>
    <scope>NUCLEOTIDE SEQUENCE</scope>
    <source>
        <strain evidence="1">ECLA1</strain>
    </source>
</reference>
<evidence type="ECO:0000313" key="1">
    <source>
        <dbReference type="EMBL" id="KAK3782622.1"/>
    </source>
</evidence>
<evidence type="ECO:0000313" key="2">
    <source>
        <dbReference type="Proteomes" id="UP001283361"/>
    </source>
</evidence>
<keyword evidence="2" id="KW-1185">Reference proteome</keyword>
<name>A0AAE1A9J5_9GAST</name>
<sequence length="70" mass="7786">MSEKGRDSQVSLVRESIFIKSKVRDFPAAGLHRYRALDPSSRDLHRCVCPEICAVSGRRSGQSGLDLARL</sequence>
<dbReference type="Proteomes" id="UP001283361">
    <property type="component" value="Unassembled WGS sequence"/>
</dbReference>
<comment type="caution">
    <text evidence="1">The sequence shown here is derived from an EMBL/GenBank/DDBJ whole genome shotgun (WGS) entry which is preliminary data.</text>
</comment>
<protein>
    <submittedName>
        <fullName evidence="1">Uncharacterized protein</fullName>
    </submittedName>
</protein>
<organism evidence="1 2">
    <name type="scientific">Elysia crispata</name>
    <name type="common">lettuce slug</name>
    <dbReference type="NCBI Taxonomy" id="231223"/>
    <lineage>
        <taxon>Eukaryota</taxon>
        <taxon>Metazoa</taxon>
        <taxon>Spiralia</taxon>
        <taxon>Lophotrochozoa</taxon>
        <taxon>Mollusca</taxon>
        <taxon>Gastropoda</taxon>
        <taxon>Heterobranchia</taxon>
        <taxon>Euthyneura</taxon>
        <taxon>Panpulmonata</taxon>
        <taxon>Sacoglossa</taxon>
        <taxon>Placobranchoidea</taxon>
        <taxon>Plakobranchidae</taxon>
        <taxon>Elysia</taxon>
    </lineage>
</organism>
<gene>
    <name evidence="1" type="ORF">RRG08_038401</name>
</gene>
<proteinExistence type="predicted"/>
<accession>A0AAE1A9J5</accession>
<dbReference type="EMBL" id="JAWDGP010002493">
    <property type="protein sequence ID" value="KAK3782622.1"/>
    <property type="molecule type" value="Genomic_DNA"/>
</dbReference>
<dbReference type="AlphaFoldDB" id="A0AAE1A9J5"/>